<protein>
    <recommendedName>
        <fullName evidence="5">Mesoderm development candidate 2</fullName>
    </recommendedName>
</protein>
<reference evidence="3 4" key="1">
    <citation type="journal article" date="2020" name="IScience">
        <title>Genome Sequencing of the Endangered Kingdonia uniflora (Circaeasteraceae, Ranunculales) Reveals Potential Mechanisms of Evolutionary Specialization.</title>
        <authorList>
            <person name="Sun Y."/>
            <person name="Deng T."/>
            <person name="Zhang A."/>
            <person name="Moore M.J."/>
            <person name="Landis J.B."/>
            <person name="Lin N."/>
            <person name="Zhang H."/>
            <person name="Zhang X."/>
            <person name="Huang J."/>
            <person name="Zhang X."/>
            <person name="Sun H."/>
            <person name="Wang H."/>
        </authorList>
    </citation>
    <scope>NUCLEOTIDE SEQUENCE [LARGE SCALE GENOMIC DNA]</scope>
    <source>
        <strain evidence="3">TB1705</strain>
        <tissue evidence="3">Leaf</tissue>
    </source>
</reference>
<accession>A0A7J7L3U1</accession>
<evidence type="ECO:0000256" key="1">
    <source>
        <dbReference type="SAM" id="MobiDB-lite"/>
    </source>
</evidence>
<dbReference type="OrthoDB" id="75833at2759"/>
<dbReference type="Proteomes" id="UP000541444">
    <property type="component" value="Unassembled WGS sequence"/>
</dbReference>
<name>A0A7J7L3U1_9MAGN</name>
<dbReference type="AlphaFoldDB" id="A0A7J7L3U1"/>
<proteinExistence type="predicted"/>
<evidence type="ECO:0000313" key="4">
    <source>
        <dbReference type="Proteomes" id="UP000541444"/>
    </source>
</evidence>
<keyword evidence="2" id="KW-0732">Signal</keyword>
<evidence type="ECO:0008006" key="5">
    <source>
        <dbReference type="Google" id="ProtNLM"/>
    </source>
</evidence>
<feature type="chain" id="PRO_5029657690" description="Mesoderm development candidate 2" evidence="2">
    <location>
        <begin position="29"/>
        <end position="207"/>
    </location>
</feature>
<evidence type="ECO:0000313" key="3">
    <source>
        <dbReference type="EMBL" id="KAF6137263.1"/>
    </source>
</evidence>
<feature type="signal peptide" evidence="2">
    <location>
        <begin position="1"/>
        <end position="28"/>
    </location>
</feature>
<dbReference type="Gene3D" id="3.30.70.260">
    <property type="match status" value="1"/>
</dbReference>
<feature type="region of interest" description="Disordered" evidence="1">
    <location>
        <begin position="54"/>
        <end position="75"/>
    </location>
</feature>
<keyword evidence="4" id="KW-1185">Reference proteome</keyword>
<dbReference type="EMBL" id="JACGCM010002659">
    <property type="protein sequence ID" value="KAF6137263.1"/>
    <property type="molecule type" value="Genomic_DNA"/>
</dbReference>
<evidence type="ECO:0000256" key="2">
    <source>
        <dbReference type="SAM" id="SignalP"/>
    </source>
</evidence>
<organism evidence="3 4">
    <name type="scientific">Kingdonia uniflora</name>
    <dbReference type="NCBI Taxonomy" id="39325"/>
    <lineage>
        <taxon>Eukaryota</taxon>
        <taxon>Viridiplantae</taxon>
        <taxon>Streptophyta</taxon>
        <taxon>Embryophyta</taxon>
        <taxon>Tracheophyta</taxon>
        <taxon>Spermatophyta</taxon>
        <taxon>Magnoliopsida</taxon>
        <taxon>Ranunculales</taxon>
        <taxon>Circaeasteraceae</taxon>
        <taxon>Kingdonia</taxon>
    </lineage>
</organism>
<dbReference type="PANTHER" id="PTHR36357">
    <property type="entry name" value="OS03G0148300 PROTEIN"/>
    <property type="match status" value="1"/>
</dbReference>
<sequence length="207" mass="23465">MKNQSNTCISSSLLHLLLLLTLISLQHGVRFTEGGKKKVHITDELDDVIDNEEDDDWKQWGKNSKPPEDDFDPSSLDLSNMDPLQVQFEMMKHHQGPSFGFAKLRFGVRRSPDMVADIAMRWTKVLKTGSVDAKFMGVDLSTIMFTMEKGQDLAELKGFVLSQPEAYEIKIGDQVHRRPGDPPLDEVIETLRNEHKSDNQSPAKDEL</sequence>
<dbReference type="PANTHER" id="PTHR36357:SF1">
    <property type="entry name" value="OS03G0148300 PROTEIN"/>
    <property type="match status" value="1"/>
</dbReference>
<comment type="caution">
    <text evidence="3">The sequence shown here is derived from an EMBL/GenBank/DDBJ whole genome shotgun (WGS) entry which is preliminary data.</text>
</comment>
<gene>
    <name evidence="3" type="ORF">GIB67_036300</name>
</gene>